<name>A0A6A6FVJ9_9PEZI</name>
<sequence>MLPTTLGSTRSSPRHLALEHARESLRALEPSIRADPHSGLPELEPGEQQLFSSFQPRLKGGNYTISVEHDISYPASPATNLPKGELSLPRKVGQQDFEVIAPRFSLPPDAINSVYPPQGYDVQANTLPHIVLNDPLLPWSRNGSASPPPADSPNSVPWLALLLFTANELVLTPQELAGPESLFKRTRNMQVAGKPATEPVVQSSTLAVDIRLDDLRLVDSTTVAIAKQDDDVEKTQIRAIFVKKDLFGEFVRAYPDGKPADLSKQDAPDVSRYQYLSHVKRISAKGMAEAGAEVEKFMSVVLSHRAGPLGALHATPMAVHLVSIEDIESMRERSTWPLLDNTRYVALPSLYSWSYSCLPPGSFDVYHAMQQLGDTVGFLKADESAATVVSKSTVPQAQRITSRLRDGYTICRHRTQTGEITAAIIRGALTPNATSSKVMWETMSSSGSDLQILDEKLGLLDITYSTAWQLGKAQALADQGLCASLSRLRTVVHVYSMNRTKAEEMTARNAHTSRDALLDAVRDLLPRMDLLHDQDLTAPGAHNPIHRWQPNRRDPVDLSFENPAIREGFSNNAPRATMHLATSLDGEDLYNELNAPYSTDWMVVLTWVMDKLYLHDIPAQYLIIDPSYLPPESLRFFFIDPNWLDAYLDGALSVANHMEYGDGDDPIRRSIKMAINAYLKSTIPKLEYSPQVPSFGFLLRSEVVSRFPDLRVEVPLAAQTAKTGAPILMQRNIDKGTMFCLFENVPSTDGFDRLIFTQPPHQQSFIVGTELDEHELVIDYKRIYTRGSSTAEGVDRSEPLCPKVKWLKSDVSERPVFDWATRMLLFPAWSMDLLKKLEDFMPKDLSTTPPTPYFGEKYATSAIVGTQLNSPVNELAIVLAKNSRQWADLKTAKPPRLHMLKPWLKLRTRTRSSSAEAFSSVAVSTKRIKTEGAAFTAESRMRSDSIHVLTDNANLITTGPPPKRGVAKKPTFEFEVYTVDLLASEHDMGTIPTNVDYKQSLVFSIRLTNPKAGEYHLVELNVKIPMGKNDLNPGMNLMESYDGPGPSMLSNARFNVLLEYTAKSMILRAIPRNVPPEEHVSMISEISFMLKLVDVIDYQTTRTIPIVFTEKYLESEIRSEFPTSIDVVLFQRAVGR</sequence>
<evidence type="ECO:0000313" key="2">
    <source>
        <dbReference type="Proteomes" id="UP000799539"/>
    </source>
</evidence>
<dbReference type="OrthoDB" id="3029913at2759"/>
<organism evidence="1 2">
    <name type="scientific">Cercospora zeae-maydis SCOH1-5</name>
    <dbReference type="NCBI Taxonomy" id="717836"/>
    <lineage>
        <taxon>Eukaryota</taxon>
        <taxon>Fungi</taxon>
        <taxon>Dikarya</taxon>
        <taxon>Ascomycota</taxon>
        <taxon>Pezizomycotina</taxon>
        <taxon>Dothideomycetes</taxon>
        <taxon>Dothideomycetidae</taxon>
        <taxon>Mycosphaerellales</taxon>
        <taxon>Mycosphaerellaceae</taxon>
        <taxon>Cercospora</taxon>
    </lineage>
</organism>
<reference evidence="1" key="1">
    <citation type="journal article" date="2020" name="Stud. Mycol.">
        <title>101 Dothideomycetes genomes: a test case for predicting lifestyles and emergence of pathogens.</title>
        <authorList>
            <person name="Haridas S."/>
            <person name="Albert R."/>
            <person name="Binder M."/>
            <person name="Bloem J."/>
            <person name="Labutti K."/>
            <person name="Salamov A."/>
            <person name="Andreopoulos B."/>
            <person name="Baker S."/>
            <person name="Barry K."/>
            <person name="Bills G."/>
            <person name="Bluhm B."/>
            <person name="Cannon C."/>
            <person name="Castanera R."/>
            <person name="Culley D."/>
            <person name="Daum C."/>
            <person name="Ezra D."/>
            <person name="Gonzalez J."/>
            <person name="Henrissat B."/>
            <person name="Kuo A."/>
            <person name="Liang C."/>
            <person name="Lipzen A."/>
            <person name="Lutzoni F."/>
            <person name="Magnuson J."/>
            <person name="Mondo S."/>
            <person name="Nolan M."/>
            <person name="Ohm R."/>
            <person name="Pangilinan J."/>
            <person name="Park H.-J."/>
            <person name="Ramirez L."/>
            <person name="Alfaro M."/>
            <person name="Sun H."/>
            <person name="Tritt A."/>
            <person name="Yoshinaga Y."/>
            <person name="Zwiers L.-H."/>
            <person name="Turgeon B."/>
            <person name="Goodwin S."/>
            <person name="Spatafora J."/>
            <person name="Crous P."/>
            <person name="Grigoriev I."/>
        </authorList>
    </citation>
    <scope>NUCLEOTIDE SEQUENCE</scope>
    <source>
        <strain evidence="1">SCOH1-5</strain>
    </source>
</reference>
<keyword evidence="2" id="KW-1185">Reference proteome</keyword>
<dbReference type="AlphaFoldDB" id="A0A6A6FVJ9"/>
<dbReference type="Proteomes" id="UP000799539">
    <property type="component" value="Unassembled WGS sequence"/>
</dbReference>
<accession>A0A6A6FVJ9</accession>
<proteinExistence type="predicted"/>
<gene>
    <name evidence="1" type="ORF">CERZMDRAFT_32491</name>
</gene>
<dbReference type="EMBL" id="ML992663">
    <property type="protein sequence ID" value="KAF2217280.1"/>
    <property type="molecule type" value="Genomic_DNA"/>
</dbReference>
<protein>
    <submittedName>
        <fullName evidence="1">Uncharacterized protein</fullName>
    </submittedName>
</protein>
<evidence type="ECO:0000313" key="1">
    <source>
        <dbReference type="EMBL" id="KAF2217280.1"/>
    </source>
</evidence>